<dbReference type="AlphaFoldDB" id="A0A816HNP6"/>
<keyword evidence="3" id="KW-1185">Reference proteome</keyword>
<evidence type="ECO:0000313" key="2">
    <source>
        <dbReference type="EMBL" id="CAF4060683.1"/>
    </source>
</evidence>
<dbReference type="Proteomes" id="UP000681722">
    <property type="component" value="Unassembled WGS sequence"/>
</dbReference>
<evidence type="ECO:0000313" key="3">
    <source>
        <dbReference type="Proteomes" id="UP000663829"/>
    </source>
</evidence>
<sequence>MKPLPELHWSLSKAVSNSSTLSASLIATSF</sequence>
<comment type="caution">
    <text evidence="1">The sequence shown here is derived from an EMBL/GenBank/DDBJ whole genome shotgun (WGS) entry which is preliminary data.</text>
</comment>
<gene>
    <name evidence="1" type="ORF">GPM918_LOCUS46811</name>
    <name evidence="2" type="ORF">SRO942_LOCUS27394</name>
</gene>
<feature type="non-terminal residue" evidence="1">
    <location>
        <position position="30"/>
    </location>
</feature>
<evidence type="ECO:0000313" key="1">
    <source>
        <dbReference type="EMBL" id="CAF1688831.1"/>
    </source>
</evidence>
<name>A0A816HNP6_9BILA</name>
<protein>
    <submittedName>
        <fullName evidence="1">Uncharacterized protein</fullName>
    </submittedName>
</protein>
<proteinExistence type="predicted"/>
<accession>A0A816HNP6</accession>
<dbReference type="Proteomes" id="UP000663829">
    <property type="component" value="Unassembled WGS sequence"/>
</dbReference>
<dbReference type="EMBL" id="CAJOBC010023878">
    <property type="protein sequence ID" value="CAF4060683.1"/>
    <property type="molecule type" value="Genomic_DNA"/>
</dbReference>
<organism evidence="1 3">
    <name type="scientific">Didymodactylos carnosus</name>
    <dbReference type="NCBI Taxonomy" id="1234261"/>
    <lineage>
        <taxon>Eukaryota</taxon>
        <taxon>Metazoa</taxon>
        <taxon>Spiralia</taxon>
        <taxon>Gnathifera</taxon>
        <taxon>Rotifera</taxon>
        <taxon>Eurotatoria</taxon>
        <taxon>Bdelloidea</taxon>
        <taxon>Philodinida</taxon>
        <taxon>Philodinidae</taxon>
        <taxon>Didymodactylos</taxon>
    </lineage>
</organism>
<reference evidence="1" key="1">
    <citation type="submission" date="2021-02" db="EMBL/GenBank/DDBJ databases">
        <authorList>
            <person name="Nowell W R."/>
        </authorList>
    </citation>
    <scope>NUCLEOTIDE SEQUENCE</scope>
</reference>
<dbReference type="EMBL" id="CAJNOQ010074735">
    <property type="protein sequence ID" value="CAF1688831.1"/>
    <property type="molecule type" value="Genomic_DNA"/>
</dbReference>